<reference evidence="7" key="1">
    <citation type="submission" date="2021-02" db="EMBL/GenBank/DDBJ databases">
        <title>The CRISPR/cas machinery reduction and long-range gene transfer in the hot spring cyanobacterium Synechococcus.</title>
        <authorList>
            <person name="Dvorak P."/>
            <person name="Jahodarova E."/>
            <person name="Hasler P."/>
            <person name="Poulickova A."/>
        </authorList>
    </citation>
    <scope>NUCLEOTIDE SEQUENCE</scope>
    <source>
        <strain evidence="7">Rupite</strain>
    </source>
</reference>
<accession>A0ABT0CB02</accession>
<keyword evidence="5 6" id="KW-0472">Membrane</keyword>
<protein>
    <recommendedName>
        <fullName evidence="6">GDT1 family protein</fullName>
    </recommendedName>
</protein>
<comment type="caution">
    <text evidence="7">The sequence shown here is derived from an EMBL/GenBank/DDBJ whole genome shotgun (WGS) entry which is preliminary data.</text>
</comment>
<dbReference type="PANTHER" id="PTHR12608:SF1">
    <property type="entry name" value="TRANSMEMBRANE PROTEIN 165"/>
    <property type="match status" value="1"/>
</dbReference>
<evidence type="ECO:0000256" key="5">
    <source>
        <dbReference type="ARBA" id="ARBA00023136"/>
    </source>
</evidence>
<comment type="caution">
    <text evidence="6">Lacks conserved residue(s) required for the propagation of feature annotation.</text>
</comment>
<dbReference type="Proteomes" id="UP000830835">
    <property type="component" value="Unassembled WGS sequence"/>
</dbReference>
<feature type="transmembrane region" description="Helical" evidence="6">
    <location>
        <begin position="92"/>
        <end position="112"/>
    </location>
</feature>
<keyword evidence="3 6" id="KW-0812">Transmembrane</keyword>
<dbReference type="Pfam" id="PF01169">
    <property type="entry name" value="GDT1"/>
    <property type="match status" value="1"/>
</dbReference>
<evidence type="ECO:0000313" key="8">
    <source>
        <dbReference type="Proteomes" id="UP000830835"/>
    </source>
</evidence>
<sequence>MKKVLSDKDDRQISSFFSQTAWRVALVSFGSILLAEMGDKTQLATLLLSARTQNPGVIFCGAAAALISTSLIGVWAGAWVARLFPPRWIKTMAGLGFVLIGLTLLWGSLPIAG</sequence>
<feature type="transmembrane region" description="Helical" evidence="6">
    <location>
        <begin position="20"/>
        <end position="36"/>
    </location>
</feature>
<dbReference type="EMBL" id="JAFIRA010000018">
    <property type="protein sequence ID" value="MCJ2542962.1"/>
    <property type="molecule type" value="Genomic_DNA"/>
</dbReference>
<gene>
    <name evidence="7" type="ORF">JX360_08595</name>
</gene>
<dbReference type="PANTHER" id="PTHR12608">
    <property type="entry name" value="TRANSMEMBRANE PROTEIN HTP-1 RELATED"/>
    <property type="match status" value="1"/>
</dbReference>
<evidence type="ECO:0000256" key="6">
    <source>
        <dbReference type="RuleBase" id="RU365102"/>
    </source>
</evidence>
<dbReference type="InterPro" id="IPR001727">
    <property type="entry name" value="GDT1-like"/>
</dbReference>
<evidence type="ECO:0000256" key="3">
    <source>
        <dbReference type="ARBA" id="ARBA00022692"/>
    </source>
</evidence>
<evidence type="ECO:0000256" key="2">
    <source>
        <dbReference type="ARBA" id="ARBA00009190"/>
    </source>
</evidence>
<keyword evidence="8" id="KW-1185">Reference proteome</keyword>
<proteinExistence type="inferred from homology"/>
<keyword evidence="4 6" id="KW-1133">Transmembrane helix</keyword>
<name>A0ABT0CB02_THEVL</name>
<evidence type="ECO:0000313" key="7">
    <source>
        <dbReference type="EMBL" id="MCJ2542962.1"/>
    </source>
</evidence>
<evidence type="ECO:0000256" key="4">
    <source>
        <dbReference type="ARBA" id="ARBA00022989"/>
    </source>
</evidence>
<comment type="similarity">
    <text evidence="2 6">Belongs to the GDT1 family.</text>
</comment>
<organism evidence="7 8">
    <name type="scientific">Thermostichus vulcanus str. 'Rupite'</name>
    <dbReference type="NCBI Taxonomy" id="2813851"/>
    <lineage>
        <taxon>Bacteria</taxon>
        <taxon>Bacillati</taxon>
        <taxon>Cyanobacteriota</taxon>
        <taxon>Cyanophyceae</taxon>
        <taxon>Thermostichales</taxon>
        <taxon>Thermostichaceae</taxon>
        <taxon>Thermostichus</taxon>
    </lineage>
</organism>
<comment type="subcellular location">
    <subcellularLocation>
        <location evidence="1 6">Membrane</location>
        <topology evidence="1 6">Multi-pass membrane protein</topology>
    </subcellularLocation>
</comment>
<feature type="transmembrane region" description="Helical" evidence="6">
    <location>
        <begin position="56"/>
        <end position="80"/>
    </location>
</feature>
<evidence type="ECO:0000256" key="1">
    <source>
        <dbReference type="ARBA" id="ARBA00004141"/>
    </source>
</evidence>